<gene>
    <name evidence="1" type="ordered locus">Msm_0032</name>
</gene>
<dbReference type="EnsemblBacteria" id="ABQ86237">
    <property type="protein sequence ID" value="ABQ86237"/>
    <property type="gene ID" value="Msm_0032"/>
</dbReference>
<dbReference type="EMBL" id="CP000678">
    <property type="protein sequence ID" value="ABQ86237.1"/>
    <property type="molecule type" value="Genomic_DNA"/>
</dbReference>
<dbReference type="AlphaFoldDB" id="A5UJ59"/>
<dbReference type="STRING" id="420247.Msm_0032"/>
<protein>
    <submittedName>
        <fullName evidence="1">Uncharacterized protein</fullName>
    </submittedName>
</protein>
<proteinExistence type="predicted"/>
<name>A5UJ59_METS3</name>
<evidence type="ECO:0000313" key="2">
    <source>
        <dbReference type="Proteomes" id="UP000001992"/>
    </source>
</evidence>
<dbReference type="HOGENOM" id="CLU_3338519_0_0_2"/>
<dbReference type="PATRIC" id="fig|420247.28.peg.33"/>
<dbReference type="KEGG" id="msi:Msm_0032"/>
<evidence type="ECO:0000313" key="1">
    <source>
        <dbReference type="EMBL" id="ABQ86237.1"/>
    </source>
</evidence>
<dbReference type="BioCyc" id="MSMI420247:GHWZ-32-MONOMER"/>
<sequence>MNNFIWTVKNYNDLAEIICKQVFTYEEFDLKALILLL</sequence>
<reference evidence="1 2" key="1">
    <citation type="journal article" date="2007" name="Proc. Natl. Acad. Sci. U.S.A.">
        <title>Genomic and metabolic adaptations of Methanobrevibacter smithii to the human gut.</title>
        <authorList>
            <person name="Samuel B.S."/>
            <person name="Hansen E.E."/>
            <person name="Manchester J.K."/>
            <person name="Coutinho P.M."/>
            <person name="Henrissat B."/>
            <person name="Fulton R."/>
            <person name="Latreille P."/>
            <person name="Kim K."/>
            <person name="Wilson R.K."/>
            <person name="Gordon J.I."/>
        </authorList>
    </citation>
    <scope>NUCLEOTIDE SEQUENCE [LARGE SCALE GENOMIC DNA]</scope>
    <source>
        <strain evidence="2">ATCC 35061 / DSM 861 / OCM 144 / PS</strain>
    </source>
</reference>
<dbReference type="Proteomes" id="UP000001992">
    <property type="component" value="Chromosome"/>
</dbReference>
<keyword evidence="2" id="KW-1185">Reference proteome</keyword>
<organism evidence="1 2">
    <name type="scientific">Methanobrevibacter smithii (strain ATCC 35061 / DSM 861 / OCM 144 / PS)</name>
    <dbReference type="NCBI Taxonomy" id="420247"/>
    <lineage>
        <taxon>Archaea</taxon>
        <taxon>Methanobacteriati</taxon>
        <taxon>Methanobacteriota</taxon>
        <taxon>Methanomada group</taxon>
        <taxon>Methanobacteria</taxon>
        <taxon>Methanobacteriales</taxon>
        <taxon>Methanobacteriaceae</taxon>
        <taxon>Methanobrevibacter</taxon>
    </lineage>
</organism>
<accession>A5UJ59</accession>